<dbReference type="SUPFAM" id="SSF55781">
    <property type="entry name" value="GAF domain-like"/>
    <property type="match status" value="1"/>
</dbReference>
<dbReference type="VEuPathDB" id="FungiDB:PYU1_G004153"/>
<feature type="compositionally biased region" description="Low complexity" evidence="5">
    <location>
        <begin position="182"/>
        <end position="192"/>
    </location>
</feature>
<feature type="region of interest" description="Disordered" evidence="5">
    <location>
        <begin position="180"/>
        <end position="231"/>
    </location>
</feature>
<evidence type="ECO:0000256" key="1">
    <source>
        <dbReference type="ARBA" id="ARBA00022723"/>
    </source>
</evidence>
<sequence length="516" mass="56729">MTKESPRHNDDFLVQHLVDPADWVADHERALCSVCTRQFSTFRRKHHCRMCGEIVCSNCTLLKNAFLATIGYTRVRVCITCVFNHAHIQKVRPHSPPSNQNTATVASTVTSSLTTTCSEESREWTSSHLHSPLSSSGQAEYDTEGYGSGDSYEDAASNDNNYSYNNNAKFRAQYRSPTILTSSSSSSNNSNNQIDNDWTPTHLISRGNPQDEDAGVPKSQWPHPWPKPPVAADEESRLHALHALDVLDSPPEKPYDMICDLAKARLSCPMAAVSFMGEQKQWFKASVGLAHKSIPRKISFCAYTVFTKEPVVVLDMLKDKRFESNPLVSGAAAVRFYAAAPILDPSSGHAVGSVFVLDKRPRESCDVAILERLARAAAENLPRVAKETPEQDDLLAKVSPISIAKPSKQFDDCYSSTEVSPPSPANRVVNAGKQAPPSPVNNNSFSDALVMGTASPGGEPMEALLIRLLTQNTETQHQLATQQMSISHTLGYHSTQISKLMTNFARMEAKIEAQIK</sequence>
<name>K3WGS2_GLOUD</name>
<organism evidence="7 8">
    <name type="scientific">Globisporangium ultimum (strain ATCC 200006 / CBS 805.95 / DAOM BR144)</name>
    <name type="common">Pythium ultimum</name>
    <dbReference type="NCBI Taxonomy" id="431595"/>
    <lineage>
        <taxon>Eukaryota</taxon>
        <taxon>Sar</taxon>
        <taxon>Stramenopiles</taxon>
        <taxon>Oomycota</taxon>
        <taxon>Peronosporomycetes</taxon>
        <taxon>Pythiales</taxon>
        <taxon>Pythiaceae</taxon>
        <taxon>Globisporangium</taxon>
    </lineage>
</organism>
<keyword evidence="2 4" id="KW-0863">Zinc-finger</keyword>
<dbReference type="Proteomes" id="UP000019132">
    <property type="component" value="Unassembled WGS sequence"/>
</dbReference>
<reference evidence="8" key="1">
    <citation type="journal article" date="2010" name="Genome Biol.">
        <title>Genome sequence of the necrotrophic plant pathogen Pythium ultimum reveals original pathogenicity mechanisms and effector repertoire.</title>
        <authorList>
            <person name="Levesque C.A."/>
            <person name="Brouwer H."/>
            <person name="Cano L."/>
            <person name="Hamilton J.P."/>
            <person name="Holt C."/>
            <person name="Huitema E."/>
            <person name="Raffaele S."/>
            <person name="Robideau G.P."/>
            <person name="Thines M."/>
            <person name="Win J."/>
            <person name="Zerillo M.M."/>
            <person name="Beakes G.W."/>
            <person name="Boore J.L."/>
            <person name="Busam D."/>
            <person name="Dumas B."/>
            <person name="Ferriera S."/>
            <person name="Fuerstenberg S.I."/>
            <person name="Gachon C.M."/>
            <person name="Gaulin E."/>
            <person name="Govers F."/>
            <person name="Grenville-Briggs L."/>
            <person name="Horner N."/>
            <person name="Hostetler J."/>
            <person name="Jiang R.H."/>
            <person name="Johnson J."/>
            <person name="Krajaejun T."/>
            <person name="Lin H."/>
            <person name="Meijer H.J."/>
            <person name="Moore B."/>
            <person name="Morris P."/>
            <person name="Phuntmart V."/>
            <person name="Puiu D."/>
            <person name="Shetty J."/>
            <person name="Stajich J.E."/>
            <person name="Tripathy S."/>
            <person name="Wawra S."/>
            <person name="van West P."/>
            <person name="Whitty B.R."/>
            <person name="Coutinho P.M."/>
            <person name="Henrissat B."/>
            <person name="Martin F."/>
            <person name="Thomas P.D."/>
            <person name="Tyler B.M."/>
            <person name="De Vries R.P."/>
            <person name="Kamoun S."/>
            <person name="Yandell M."/>
            <person name="Tisserat N."/>
            <person name="Buell C.R."/>
        </authorList>
    </citation>
    <scope>NUCLEOTIDE SEQUENCE</scope>
    <source>
        <strain evidence="8">DAOM:BR144</strain>
    </source>
</reference>
<keyword evidence="8" id="KW-1185">Reference proteome</keyword>
<dbReference type="OMA" id="AHKMIPR"/>
<feature type="domain" description="FYVE-type" evidence="6">
    <location>
        <begin position="26"/>
        <end position="86"/>
    </location>
</feature>
<dbReference type="CDD" id="cd00065">
    <property type="entry name" value="FYVE_like_SF"/>
    <property type="match status" value="1"/>
</dbReference>
<evidence type="ECO:0000313" key="8">
    <source>
        <dbReference type="Proteomes" id="UP000019132"/>
    </source>
</evidence>
<evidence type="ECO:0000313" key="7">
    <source>
        <dbReference type="EnsemblProtists" id="PYU1_T004163"/>
    </source>
</evidence>
<dbReference type="InterPro" id="IPR013083">
    <property type="entry name" value="Znf_RING/FYVE/PHD"/>
</dbReference>
<dbReference type="AlphaFoldDB" id="K3WGS2"/>
<dbReference type="InterPro" id="IPR029016">
    <property type="entry name" value="GAF-like_dom_sf"/>
</dbReference>
<dbReference type="STRING" id="431595.K3WGS2"/>
<dbReference type="SMART" id="SM00064">
    <property type="entry name" value="FYVE"/>
    <property type="match status" value="1"/>
</dbReference>
<dbReference type="InParanoid" id="K3WGS2"/>
<proteinExistence type="predicted"/>
<dbReference type="InterPro" id="IPR000306">
    <property type="entry name" value="Znf_FYVE"/>
</dbReference>
<dbReference type="HOGENOM" id="CLU_036355_1_0_1"/>
<accession>K3WGS2</accession>
<dbReference type="InterPro" id="IPR017455">
    <property type="entry name" value="Znf_FYVE-rel"/>
</dbReference>
<evidence type="ECO:0000256" key="4">
    <source>
        <dbReference type="PROSITE-ProRule" id="PRU00091"/>
    </source>
</evidence>
<reference evidence="7" key="3">
    <citation type="submission" date="2015-02" db="UniProtKB">
        <authorList>
            <consortium name="EnsemblProtists"/>
        </authorList>
    </citation>
    <scope>IDENTIFICATION</scope>
    <source>
        <strain evidence="7">DAOM BR144</strain>
    </source>
</reference>
<keyword evidence="3" id="KW-0862">Zinc</keyword>
<dbReference type="PANTHER" id="PTHR43102:SF2">
    <property type="entry name" value="GAF DOMAIN-CONTAINING PROTEIN"/>
    <property type="match status" value="1"/>
</dbReference>
<dbReference type="eggNOG" id="KOG0230">
    <property type="taxonomic scope" value="Eukaryota"/>
</dbReference>
<feature type="region of interest" description="Disordered" evidence="5">
    <location>
        <begin position="123"/>
        <end position="160"/>
    </location>
</feature>
<dbReference type="Gene3D" id="3.30.40.10">
    <property type="entry name" value="Zinc/RING finger domain, C3HC4 (zinc finger)"/>
    <property type="match status" value="1"/>
</dbReference>
<evidence type="ECO:0000256" key="5">
    <source>
        <dbReference type="SAM" id="MobiDB-lite"/>
    </source>
</evidence>
<reference evidence="8" key="2">
    <citation type="submission" date="2010-04" db="EMBL/GenBank/DDBJ databases">
        <authorList>
            <person name="Buell R."/>
            <person name="Hamilton J."/>
            <person name="Hostetler J."/>
        </authorList>
    </citation>
    <scope>NUCLEOTIDE SEQUENCE [LARGE SCALE GENOMIC DNA]</scope>
    <source>
        <strain evidence="8">DAOM:BR144</strain>
    </source>
</reference>
<dbReference type="Gene3D" id="3.30.450.40">
    <property type="match status" value="1"/>
</dbReference>
<dbReference type="GO" id="GO:0008270">
    <property type="term" value="F:zinc ion binding"/>
    <property type="evidence" value="ECO:0007669"/>
    <property type="project" value="UniProtKB-KW"/>
</dbReference>
<dbReference type="PANTHER" id="PTHR43102">
    <property type="entry name" value="SLR1143 PROTEIN"/>
    <property type="match status" value="1"/>
</dbReference>
<dbReference type="EnsemblProtists" id="PYU1_T004163">
    <property type="protein sequence ID" value="PYU1_T004163"/>
    <property type="gene ID" value="PYU1_G004153"/>
</dbReference>
<dbReference type="Pfam" id="PF01363">
    <property type="entry name" value="FYVE"/>
    <property type="match status" value="1"/>
</dbReference>
<feature type="compositionally biased region" description="Low complexity" evidence="5">
    <location>
        <begin position="126"/>
        <end position="136"/>
    </location>
</feature>
<dbReference type="InterPro" id="IPR011011">
    <property type="entry name" value="Znf_FYVE_PHD"/>
</dbReference>
<dbReference type="PROSITE" id="PS50178">
    <property type="entry name" value="ZF_FYVE"/>
    <property type="match status" value="1"/>
</dbReference>
<evidence type="ECO:0000256" key="2">
    <source>
        <dbReference type="ARBA" id="ARBA00022771"/>
    </source>
</evidence>
<evidence type="ECO:0000256" key="3">
    <source>
        <dbReference type="ARBA" id="ARBA00022833"/>
    </source>
</evidence>
<protein>
    <recommendedName>
        <fullName evidence="6">FYVE-type domain-containing protein</fullName>
    </recommendedName>
</protein>
<evidence type="ECO:0000259" key="6">
    <source>
        <dbReference type="PROSITE" id="PS50178"/>
    </source>
</evidence>
<dbReference type="EMBL" id="GL376567">
    <property type="status" value="NOT_ANNOTATED_CDS"/>
    <property type="molecule type" value="Genomic_DNA"/>
</dbReference>
<dbReference type="SUPFAM" id="SSF57903">
    <property type="entry name" value="FYVE/PHD zinc finger"/>
    <property type="match status" value="1"/>
</dbReference>
<keyword evidence="1" id="KW-0479">Metal-binding</keyword>